<sequence length="503" mass="57651">MKTMKYIATALMLLSMTSCELERLDYTEISPENFFKTETDLKLAVNSLYYDFNPGDFKAVYSADYMGYQVIGDMTTDVLWCCWAWESDELYFQQWYATVGGSIQNHAYSNFERYNFLSKARNTIRRIENSPVSEDAKALYSGEAKALRGWMGLYLYDMFGPVPVASDEVLDDPQTFVYLPRLTEEEYDAMMEADLRDAIRDLPEVAEARGRMTKGAARMILLKYYMIKGYFDKAETLARELLEMEGRVYSLQPDYNYIFSKEGIGNNEVILQLACNNTASWYSNYMTAEVLPADYPWAEKATGWGGYVMPWDFYGTFEEGDLRLKNVVTAYTNKNGEKIDRSNSSQLAKGALPLKYGMDPDMKDGQSGIDVVIYRYADVLLTLAECINRNEGSPTTEAIGLVNRVRKRAGLSELDDAQTASGEAFNEAILLERGHEFYLEGLRRQDLIRFGKYVEYANNRIDAINKSEGRGYFNVHEGHNRFWIPQSFIDESKGAIKQNDYDR</sequence>
<reference evidence="8 9" key="1">
    <citation type="submission" date="2018-08" db="EMBL/GenBank/DDBJ databases">
        <title>A genome reference for cultivated species of the human gut microbiota.</title>
        <authorList>
            <person name="Zou Y."/>
            <person name="Xue W."/>
            <person name="Luo G."/>
        </authorList>
    </citation>
    <scope>NUCLEOTIDE SEQUENCE [LARGE SCALE GENOMIC DNA]</scope>
    <source>
        <strain evidence="8 9">AM17-48</strain>
    </source>
</reference>
<keyword evidence="5" id="KW-0998">Cell outer membrane</keyword>
<comment type="similarity">
    <text evidence="2">Belongs to the SusD family.</text>
</comment>
<dbReference type="RefSeq" id="WP_115484731.1">
    <property type="nucleotide sequence ID" value="NZ_BAABYV010000001.1"/>
</dbReference>
<comment type="subcellular location">
    <subcellularLocation>
        <location evidence="1">Cell outer membrane</location>
    </subcellularLocation>
</comment>
<organism evidence="8 9">
    <name type="scientific">Bacteroides ovatus</name>
    <dbReference type="NCBI Taxonomy" id="28116"/>
    <lineage>
        <taxon>Bacteria</taxon>
        <taxon>Pseudomonadati</taxon>
        <taxon>Bacteroidota</taxon>
        <taxon>Bacteroidia</taxon>
        <taxon>Bacteroidales</taxon>
        <taxon>Bacteroidaceae</taxon>
        <taxon>Bacteroides</taxon>
    </lineage>
</organism>
<dbReference type="Pfam" id="PF07980">
    <property type="entry name" value="SusD_RagB"/>
    <property type="match status" value="1"/>
</dbReference>
<feature type="domain" description="RagB/SusD" evidence="7">
    <location>
        <begin position="336"/>
        <end position="499"/>
    </location>
</feature>
<dbReference type="InterPro" id="IPR011990">
    <property type="entry name" value="TPR-like_helical_dom_sf"/>
</dbReference>
<evidence type="ECO:0000256" key="2">
    <source>
        <dbReference type="ARBA" id="ARBA00006275"/>
    </source>
</evidence>
<comment type="caution">
    <text evidence="8">The sequence shown here is derived from an EMBL/GenBank/DDBJ whole genome shotgun (WGS) entry which is preliminary data.</text>
</comment>
<evidence type="ECO:0000256" key="5">
    <source>
        <dbReference type="ARBA" id="ARBA00023237"/>
    </source>
</evidence>
<feature type="chain" id="PRO_5030076204" evidence="6">
    <location>
        <begin position="21"/>
        <end position="503"/>
    </location>
</feature>
<gene>
    <name evidence="8" type="ORF">DW206_19165</name>
</gene>
<dbReference type="InterPro" id="IPR012944">
    <property type="entry name" value="SusD_RagB_dom"/>
</dbReference>
<dbReference type="Gene3D" id="1.25.40.390">
    <property type="match status" value="1"/>
</dbReference>
<evidence type="ECO:0000313" key="8">
    <source>
        <dbReference type="EMBL" id="RHH42254.1"/>
    </source>
</evidence>
<evidence type="ECO:0000313" key="9">
    <source>
        <dbReference type="Proteomes" id="UP000283329"/>
    </source>
</evidence>
<evidence type="ECO:0000256" key="3">
    <source>
        <dbReference type="ARBA" id="ARBA00022729"/>
    </source>
</evidence>
<name>A0A3E5HNL7_BACOV</name>
<evidence type="ECO:0000256" key="4">
    <source>
        <dbReference type="ARBA" id="ARBA00023136"/>
    </source>
</evidence>
<dbReference type="EMBL" id="QRJR01000023">
    <property type="protein sequence ID" value="RHH42254.1"/>
    <property type="molecule type" value="Genomic_DNA"/>
</dbReference>
<evidence type="ECO:0000256" key="1">
    <source>
        <dbReference type="ARBA" id="ARBA00004442"/>
    </source>
</evidence>
<dbReference type="PROSITE" id="PS51257">
    <property type="entry name" value="PROKAR_LIPOPROTEIN"/>
    <property type="match status" value="1"/>
</dbReference>
<dbReference type="Proteomes" id="UP000283329">
    <property type="component" value="Unassembled WGS sequence"/>
</dbReference>
<proteinExistence type="inferred from homology"/>
<keyword evidence="3 6" id="KW-0732">Signal</keyword>
<evidence type="ECO:0000259" key="7">
    <source>
        <dbReference type="Pfam" id="PF07980"/>
    </source>
</evidence>
<dbReference type="GO" id="GO:0009279">
    <property type="term" value="C:cell outer membrane"/>
    <property type="evidence" value="ECO:0007669"/>
    <property type="project" value="UniProtKB-SubCell"/>
</dbReference>
<accession>A0A3E5HNL7</accession>
<dbReference type="AlphaFoldDB" id="A0A3E5HNL7"/>
<evidence type="ECO:0000256" key="6">
    <source>
        <dbReference type="SAM" id="SignalP"/>
    </source>
</evidence>
<dbReference type="SUPFAM" id="SSF48452">
    <property type="entry name" value="TPR-like"/>
    <property type="match status" value="1"/>
</dbReference>
<feature type="signal peptide" evidence="6">
    <location>
        <begin position="1"/>
        <end position="20"/>
    </location>
</feature>
<protein>
    <submittedName>
        <fullName evidence="8">RagB/SusD family nutrient uptake outer membrane protein</fullName>
    </submittedName>
</protein>
<keyword evidence="4" id="KW-0472">Membrane</keyword>